<evidence type="ECO:0000256" key="3">
    <source>
        <dbReference type="ARBA" id="ARBA00012723"/>
    </source>
</evidence>
<dbReference type="InterPro" id="IPR017937">
    <property type="entry name" value="Thioredoxin_CS"/>
</dbReference>
<gene>
    <name evidence="14" type="ORF">GLX27_004224</name>
</gene>
<evidence type="ECO:0000259" key="12">
    <source>
        <dbReference type="Pfam" id="PF00085"/>
    </source>
</evidence>
<dbReference type="CDD" id="cd02998">
    <property type="entry name" value="PDI_a_ERp38"/>
    <property type="match status" value="2"/>
</dbReference>
<feature type="signal peptide" evidence="11">
    <location>
        <begin position="1"/>
        <end position="19"/>
    </location>
</feature>
<comment type="similarity">
    <text evidence="2 9">Belongs to the protein disulfide isomerase family.</text>
</comment>
<feature type="domain" description="Thioredoxin" evidence="12">
    <location>
        <begin position="143"/>
        <end position="249"/>
    </location>
</feature>
<dbReference type="EC" id="5.3.4.1" evidence="3"/>
<evidence type="ECO:0000313" key="15">
    <source>
        <dbReference type="Proteomes" id="UP000818624"/>
    </source>
</evidence>
<dbReference type="CDD" id="cd00238">
    <property type="entry name" value="ERp29c"/>
    <property type="match status" value="1"/>
</dbReference>
<evidence type="ECO:0000256" key="1">
    <source>
        <dbReference type="ARBA" id="ARBA00001182"/>
    </source>
</evidence>
<dbReference type="PANTHER" id="PTHR45672">
    <property type="entry name" value="PROTEIN DISULFIDE-ISOMERASE C17H9.14C-RELATED"/>
    <property type="match status" value="1"/>
</dbReference>
<evidence type="ECO:0000256" key="2">
    <source>
        <dbReference type="ARBA" id="ARBA00006347"/>
    </source>
</evidence>
<feature type="domain" description="Endoplasmic reticulum resident protein 29 C-terminal" evidence="13">
    <location>
        <begin position="268"/>
        <end position="372"/>
    </location>
</feature>
<keyword evidence="4 11" id="KW-0732">Signal</keyword>
<dbReference type="NCBIfam" id="TIGR01126">
    <property type="entry name" value="pdi_dom"/>
    <property type="match status" value="2"/>
</dbReference>
<keyword evidence="15" id="KW-1185">Reference proteome</keyword>
<evidence type="ECO:0000313" key="14">
    <source>
        <dbReference type="EMBL" id="WFD49541.1"/>
    </source>
</evidence>
<organism evidence="14 15">
    <name type="scientific">Malassezia furfur</name>
    <name type="common">Pityriasis versicolor infection agent</name>
    <name type="synonym">Pityrosporum furfur</name>
    <dbReference type="NCBI Taxonomy" id="55194"/>
    <lineage>
        <taxon>Eukaryota</taxon>
        <taxon>Fungi</taxon>
        <taxon>Dikarya</taxon>
        <taxon>Basidiomycota</taxon>
        <taxon>Ustilaginomycotina</taxon>
        <taxon>Malasseziomycetes</taxon>
        <taxon>Malasseziales</taxon>
        <taxon>Malasseziaceae</taxon>
        <taxon>Malassezia</taxon>
    </lineage>
</organism>
<dbReference type="Pfam" id="PF00085">
    <property type="entry name" value="Thioredoxin"/>
    <property type="match status" value="2"/>
</dbReference>
<evidence type="ECO:0000256" key="8">
    <source>
        <dbReference type="ARBA" id="ARBA00023284"/>
    </source>
</evidence>
<evidence type="ECO:0000256" key="5">
    <source>
        <dbReference type="ARBA" id="ARBA00022737"/>
    </source>
</evidence>
<evidence type="ECO:0000256" key="11">
    <source>
        <dbReference type="SAM" id="SignalP"/>
    </source>
</evidence>
<sequence length="444" mass="49633">MRIAFGLVLAVLSAVLVHASNVLDLTKTEVYDATVGKSAGVLVEYFAPWCGHCKRLAPEYEKLADAFEKKQDRVRIAKVDADANKELGRRAGIRGFPTIKWYAANSDEPVDYTGARTAEALAQFVTEQSGVRSRMPAPEPPAVVELTTANFDAVVMDPKKDVLVEFYAPWCGHCKNLAPIYEKVAKVFRRDTNCVVAKLNADDAQNADVKRRFQISSYPTLLFFPQGSDDKWPRPYLKDRTEDDFISFLNEKCFTFRKSDGSLTPYAGRMPSLDGLAARFYTAADNVRKSVVDEARKFADELRTKERSPAKDSAAAYYLRVMEKSLRDGTQYVQKEAERIAHLLERHAQGTGKFTEDKIDQLQRRYNVLTAFMNERIASVANKAASDLADKTASAAEAAAQSLSPEEVQAIAQEQMHREAEQFREVQHKLQEAGGDKATAHDEL</sequence>
<dbReference type="SUPFAM" id="SSF52833">
    <property type="entry name" value="Thioredoxin-like"/>
    <property type="match status" value="2"/>
</dbReference>
<evidence type="ECO:0000256" key="10">
    <source>
        <dbReference type="SAM" id="MobiDB-lite"/>
    </source>
</evidence>
<dbReference type="GO" id="GO:0003756">
    <property type="term" value="F:protein disulfide isomerase activity"/>
    <property type="evidence" value="ECO:0007669"/>
    <property type="project" value="UniProtKB-EC"/>
</dbReference>
<dbReference type="Gene3D" id="3.40.30.10">
    <property type="entry name" value="Glutaredoxin"/>
    <property type="match status" value="2"/>
</dbReference>
<evidence type="ECO:0000256" key="4">
    <source>
        <dbReference type="ARBA" id="ARBA00022729"/>
    </source>
</evidence>
<name>A0ABY8EVJ0_MALFU</name>
<reference evidence="14 15" key="1">
    <citation type="journal article" date="2020" name="Elife">
        <title>Loss of centromere function drives karyotype evolution in closely related Malassezia species.</title>
        <authorList>
            <person name="Sankaranarayanan S.R."/>
            <person name="Ianiri G."/>
            <person name="Coelho M.A."/>
            <person name="Reza M.H."/>
            <person name="Thimmappa B.C."/>
            <person name="Ganguly P."/>
            <person name="Vadnala R.N."/>
            <person name="Sun S."/>
            <person name="Siddharthan R."/>
            <person name="Tellgren-Roth C."/>
            <person name="Dawson T.L."/>
            <person name="Heitman J."/>
            <person name="Sanyal K."/>
        </authorList>
    </citation>
    <scope>NUCLEOTIDE SEQUENCE [LARGE SCALE GENOMIC DNA]</scope>
    <source>
        <strain evidence="14">CBS14141</strain>
    </source>
</reference>
<dbReference type="InterPro" id="IPR036249">
    <property type="entry name" value="Thioredoxin-like_sf"/>
</dbReference>
<dbReference type="PROSITE" id="PS00194">
    <property type="entry name" value="THIOREDOXIN_1"/>
    <property type="match status" value="2"/>
</dbReference>
<feature type="domain" description="Thioredoxin" evidence="12">
    <location>
        <begin position="25"/>
        <end position="126"/>
    </location>
</feature>
<dbReference type="PRINTS" id="PR00421">
    <property type="entry name" value="THIOREDOXIN"/>
</dbReference>
<protein>
    <recommendedName>
        <fullName evidence="3">protein disulfide-isomerase</fullName>
        <ecNumber evidence="3">5.3.4.1</ecNumber>
    </recommendedName>
</protein>
<feature type="compositionally biased region" description="Basic and acidic residues" evidence="10">
    <location>
        <begin position="415"/>
        <end position="444"/>
    </location>
</feature>
<keyword evidence="8" id="KW-0676">Redox-active center</keyword>
<evidence type="ECO:0000259" key="13">
    <source>
        <dbReference type="Pfam" id="PF07749"/>
    </source>
</evidence>
<dbReference type="InterPro" id="IPR011679">
    <property type="entry name" value="ERp29_C"/>
</dbReference>
<feature type="region of interest" description="Disordered" evidence="10">
    <location>
        <begin position="409"/>
        <end position="444"/>
    </location>
</feature>
<keyword evidence="6" id="KW-1015">Disulfide bond</keyword>
<dbReference type="InterPro" id="IPR005788">
    <property type="entry name" value="PDI_thioredoxin-like_dom"/>
</dbReference>
<feature type="chain" id="PRO_5045701579" description="protein disulfide-isomerase" evidence="11">
    <location>
        <begin position="20"/>
        <end position="444"/>
    </location>
</feature>
<dbReference type="Pfam" id="PF07749">
    <property type="entry name" value="ERp29"/>
    <property type="match status" value="1"/>
</dbReference>
<keyword evidence="5" id="KW-0677">Repeat</keyword>
<proteinExistence type="inferred from homology"/>
<accession>A0ABY8EVJ0</accession>
<dbReference type="SUPFAM" id="SSF47933">
    <property type="entry name" value="ERP29 C domain-like"/>
    <property type="match status" value="1"/>
</dbReference>
<evidence type="ECO:0000256" key="7">
    <source>
        <dbReference type="ARBA" id="ARBA00023235"/>
    </source>
</evidence>
<evidence type="ECO:0000256" key="6">
    <source>
        <dbReference type="ARBA" id="ARBA00023157"/>
    </source>
</evidence>
<evidence type="ECO:0000256" key="9">
    <source>
        <dbReference type="RuleBase" id="RU004208"/>
    </source>
</evidence>
<dbReference type="InterPro" id="IPR051063">
    <property type="entry name" value="PDI"/>
</dbReference>
<dbReference type="InterPro" id="IPR036356">
    <property type="entry name" value="ERp29_C_sf"/>
</dbReference>
<comment type="catalytic activity">
    <reaction evidence="1">
        <text>Catalyzes the rearrangement of -S-S- bonds in proteins.</text>
        <dbReference type="EC" id="5.3.4.1"/>
    </reaction>
</comment>
<dbReference type="InterPro" id="IPR013766">
    <property type="entry name" value="Thioredoxin_domain"/>
</dbReference>
<dbReference type="PANTHER" id="PTHR45672:SF11">
    <property type="entry name" value="PROTEIN DISULFIDE-ISOMERASE C17H9.14C"/>
    <property type="match status" value="1"/>
</dbReference>
<dbReference type="Proteomes" id="UP000818624">
    <property type="component" value="Chromosome 5"/>
</dbReference>
<dbReference type="Gene3D" id="1.20.1150.12">
    <property type="entry name" value="Endoplasmic reticulum resident protein 29, C-terminal domain"/>
    <property type="match status" value="1"/>
</dbReference>
<keyword evidence="7 14" id="KW-0413">Isomerase</keyword>
<dbReference type="EMBL" id="CP046238">
    <property type="protein sequence ID" value="WFD49541.1"/>
    <property type="molecule type" value="Genomic_DNA"/>
</dbReference>